<dbReference type="eggNOG" id="ENOG502S7T1">
    <property type="taxonomic scope" value="Eukaryota"/>
</dbReference>
<dbReference type="InterPro" id="IPR009288">
    <property type="entry name" value="AIG2-like_dom"/>
</dbReference>
<evidence type="ECO:0000259" key="5">
    <source>
        <dbReference type="Pfam" id="PF06094"/>
    </source>
</evidence>
<dbReference type="EMBL" id="HF935494">
    <property type="protein sequence ID" value="CCX09738.1"/>
    <property type="molecule type" value="Genomic_DNA"/>
</dbReference>
<evidence type="ECO:0000256" key="2">
    <source>
        <dbReference type="ARBA" id="ARBA00022679"/>
    </source>
</evidence>
<dbReference type="SUPFAM" id="SSF110857">
    <property type="entry name" value="Gamma-glutamyl cyclotransferase-like"/>
    <property type="match status" value="1"/>
</dbReference>
<protein>
    <recommendedName>
        <fullName evidence="3">Putative gamma-glutamylcyclotransferase</fullName>
    </recommendedName>
</protein>
<evidence type="ECO:0000256" key="1">
    <source>
        <dbReference type="ARBA" id="ARBA00008861"/>
    </source>
</evidence>
<dbReference type="PANTHER" id="PTHR31544:SF2">
    <property type="entry name" value="AIG2-LIKE PROTEIN D"/>
    <property type="match status" value="1"/>
</dbReference>
<keyword evidence="7" id="KW-1185">Reference proteome</keyword>
<name>U4L8Q6_PYROM</name>
<dbReference type="Pfam" id="PF06094">
    <property type="entry name" value="GGACT"/>
    <property type="match status" value="1"/>
</dbReference>
<accession>U4L8Q6</accession>
<dbReference type="InterPro" id="IPR045038">
    <property type="entry name" value="AIG2-like"/>
</dbReference>
<dbReference type="CDD" id="cd06661">
    <property type="entry name" value="GGCT_like"/>
    <property type="match status" value="1"/>
</dbReference>
<dbReference type="Proteomes" id="UP000018144">
    <property type="component" value="Unassembled WGS sequence"/>
</dbReference>
<dbReference type="PANTHER" id="PTHR31544">
    <property type="entry name" value="AIG2-LIKE PROTEIN D"/>
    <property type="match status" value="1"/>
</dbReference>
<dbReference type="GO" id="GO:0016740">
    <property type="term" value="F:transferase activity"/>
    <property type="evidence" value="ECO:0007669"/>
    <property type="project" value="UniProtKB-KW"/>
</dbReference>
<dbReference type="InterPro" id="IPR013024">
    <property type="entry name" value="GGCT-like"/>
</dbReference>
<dbReference type="InterPro" id="IPR036568">
    <property type="entry name" value="GGCT-like_sf"/>
</dbReference>
<proteinExistence type="inferred from homology"/>
<dbReference type="OrthoDB" id="1044435at2759"/>
<organism evidence="6 7">
    <name type="scientific">Pyronema omphalodes (strain CBS 100304)</name>
    <name type="common">Pyronema confluens</name>
    <dbReference type="NCBI Taxonomy" id="1076935"/>
    <lineage>
        <taxon>Eukaryota</taxon>
        <taxon>Fungi</taxon>
        <taxon>Dikarya</taxon>
        <taxon>Ascomycota</taxon>
        <taxon>Pezizomycotina</taxon>
        <taxon>Pezizomycetes</taxon>
        <taxon>Pezizales</taxon>
        <taxon>Pyronemataceae</taxon>
        <taxon>Pyronema</taxon>
    </lineage>
</organism>
<keyword evidence="2" id="KW-0808">Transferase</keyword>
<feature type="region of interest" description="Disordered" evidence="4">
    <location>
        <begin position="130"/>
        <end position="180"/>
    </location>
</feature>
<evidence type="ECO:0000313" key="6">
    <source>
        <dbReference type="EMBL" id="CCX09738.1"/>
    </source>
</evidence>
<evidence type="ECO:0000256" key="4">
    <source>
        <dbReference type="SAM" id="MobiDB-lite"/>
    </source>
</evidence>
<sequence>MAPEVLYRVIYGTNTPEKWQKANLKIVPAILHGYCRHQVQYADYPGIIAEDGKSVKGTYVTGLNGQDVRRLDLFEGTEYERIVVTANLIKSDGTDGKEVQAHSYIYKNEAGLVKQEWNFDEFVKDKMHRWTGSDDGEYQESDSLSNGEERVDPTGGRRNFGHTSSDSSNDVVEEELKAAV</sequence>
<evidence type="ECO:0000256" key="3">
    <source>
        <dbReference type="ARBA" id="ARBA00030602"/>
    </source>
</evidence>
<reference evidence="6 7" key="1">
    <citation type="journal article" date="2013" name="PLoS Genet.">
        <title>The genome and development-dependent transcriptomes of Pyronema confluens: a window into fungal evolution.</title>
        <authorList>
            <person name="Traeger S."/>
            <person name="Altegoer F."/>
            <person name="Freitag M."/>
            <person name="Gabaldon T."/>
            <person name="Kempken F."/>
            <person name="Kumar A."/>
            <person name="Marcet-Houben M."/>
            <person name="Poggeler S."/>
            <person name="Stajich J.E."/>
            <person name="Nowrousian M."/>
        </authorList>
    </citation>
    <scope>NUCLEOTIDE SEQUENCE [LARGE SCALE GENOMIC DNA]</scope>
    <source>
        <strain evidence="7">CBS 100304</strain>
        <tissue evidence="6">Vegetative mycelium</tissue>
    </source>
</reference>
<feature type="domain" description="Gamma-glutamylcyclotransferase AIG2-like" evidence="5">
    <location>
        <begin position="10"/>
        <end position="110"/>
    </location>
</feature>
<gene>
    <name evidence="6" type="ORF">PCON_09331</name>
</gene>
<comment type="similarity">
    <text evidence="1">Belongs to the gamma-glutamylcyclotransferase family.</text>
</comment>
<evidence type="ECO:0000313" key="7">
    <source>
        <dbReference type="Proteomes" id="UP000018144"/>
    </source>
</evidence>
<dbReference type="AlphaFoldDB" id="U4L8Q6"/>
<dbReference type="Gene3D" id="3.10.490.10">
    <property type="entry name" value="Gamma-glutamyl cyclotransferase-like"/>
    <property type="match status" value="1"/>
</dbReference>
<dbReference type="OMA" id="DPEPWQK"/>